<dbReference type="PANTHER" id="PTHR13452:SF10">
    <property type="entry name" value="THUMP DOMAIN-CONTAINING PROTEIN 1"/>
    <property type="match status" value="1"/>
</dbReference>
<reference evidence="4" key="1">
    <citation type="submission" date="2025-05" db="UniProtKB">
        <authorList>
            <consortium name="EnsemblMetazoa"/>
        </authorList>
    </citation>
    <scope>IDENTIFICATION</scope>
</reference>
<evidence type="ECO:0000313" key="5">
    <source>
        <dbReference type="Proteomes" id="UP001652700"/>
    </source>
</evidence>
<dbReference type="InterPro" id="IPR040183">
    <property type="entry name" value="THUMPD1-like"/>
</dbReference>
<evidence type="ECO:0000313" key="4">
    <source>
        <dbReference type="EnsemblMetazoa" id="XP_050513609.1"/>
    </source>
</evidence>
<protein>
    <recommendedName>
        <fullName evidence="3">THUMP domain-containing protein</fullName>
    </recommendedName>
</protein>
<sequence length="263" mass="30095">MSKVQKAKYKPFNRKQGRSSLDINLKGFLCSCNSREKECIYEAYNLLNKYADILYPAQPEPEETPEDNTNNSEPSIEDELQKEISALKSKKKRFQQVESGAKNFLFIKTTLENPVELVHKIVSDIKINNTAQTRFLIRLIPIEVTCKAYVKDICTAFEPLAEKYFKESPTTFSIVYNHRNNSNVNKDELLKAVAEIVSNANPSNKVDLKNANVSIIIEVVRSMALIGVVPEFFKYKKYNLLAICDTEQVVDQQKDEPTDEQNE</sequence>
<dbReference type="PROSITE" id="PS51165">
    <property type="entry name" value="THUMP"/>
    <property type="match status" value="1"/>
</dbReference>
<keyword evidence="5" id="KW-1185">Reference proteome</keyword>
<feature type="region of interest" description="Disordered" evidence="2">
    <location>
        <begin position="58"/>
        <end position="77"/>
    </location>
</feature>
<proteinExistence type="predicted"/>
<dbReference type="SUPFAM" id="SSF143437">
    <property type="entry name" value="THUMP domain-like"/>
    <property type="match status" value="1"/>
</dbReference>
<evidence type="ECO:0000256" key="1">
    <source>
        <dbReference type="PROSITE-ProRule" id="PRU00529"/>
    </source>
</evidence>
<dbReference type="GeneID" id="126889392"/>
<dbReference type="RefSeq" id="XP_050513609.1">
    <property type="nucleotide sequence ID" value="XM_050657652.1"/>
</dbReference>
<organism evidence="4 5">
    <name type="scientific">Diabrotica virgifera virgifera</name>
    <name type="common">western corn rootworm</name>
    <dbReference type="NCBI Taxonomy" id="50390"/>
    <lineage>
        <taxon>Eukaryota</taxon>
        <taxon>Metazoa</taxon>
        <taxon>Ecdysozoa</taxon>
        <taxon>Arthropoda</taxon>
        <taxon>Hexapoda</taxon>
        <taxon>Insecta</taxon>
        <taxon>Pterygota</taxon>
        <taxon>Neoptera</taxon>
        <taxon>Endopterygota</taxon>
        <taxon>Coleoptera</taxon>
        <taxon>Polyphaga</taxon>
        <taxon>Cucujiformia</taxon>
        <taxon>Chrysomeloidea</taxon>
        <taxon>Chrysomelidae</taxon>
        <taxon>Galerucinae</taxon>
        <taxon>Diabroticina</taxon>
        <taxon>Diabroticites</taxon>
        <taxon>Diabrotica</taxon>
    </lineage>
</organism>
<name>A0ABM5KTU1_DIAVI</name>
<dbReference type="CDD" id="cd11717">
    <property type="entry name" value="THUMP_THUMPD1_like"/>
    <property type="match status" value="1"/>
</dbReference>
<feature type="domain" description="THUMP" evidence="3">
    <location>
        <begin position="124"/>
        <end position="230"/>
    </location>
</feature>
<accession>A0ABM5KTU1</accession>
<dbReference type="EnsemblMetazoa" id="XM_050657652.1">
    <property type="protein sequence ID" value="XP_050513609.1"/>
    <property type="gene ID" value="LOC126889392"/>
</dbReference>
<dbReference type="Proteomes" id="UP001652700">
    <property type="component" value="Unplaced"/>
</dbReference>
<dbReference type="Gene3D" id="3.30.2300.10">
    <property type="entry name" value="THUMP superfamily"/>
    <property type="match status" value="1"/>
</dbReference>
<keyword evidence="1" id="KW-0694">RNA-binding</keyword>
<evidence type="ECO:0000259" key="3">
    <source>
        <dbReference type="PROSITE" id="PS51165"/>
    </source>
</evidence>
<dbReference type="PANTHER" id="PTHR13452">
    <property type="entry name" value="THUMP DOMAIN CONTAINING PROTEIN 1-RELATED"/>
    <property type="match status" value="1"/>
</dbReference>
<dbReference type="Pfam" id="PF02926">
    <property type="entry name" value="THUMP"/>
    <property type="match status" value="1"/>
</dbReference>
<evidence type="ECO:0000256" key="2">
    <source>
        <dbReference type="SAM" id="MobiDB-lite"/>
    </source>
</evidence>
<dbReference type="InterPro" id="IPR004114">
    <property type="entry name" value="THUMP_dom"/>
</dbReference>
<dbReference type="SMART" id="SM00981">
    <property type="entry name" value="THUMP"/>
    <property type="match status" value="1"/>
</dbReference>